<dbReference type="GO" id="GO:0015086">
    <property type="term" value="F:cadmium ion transmembrane transporter activity"/>
    <property type="evidence" value="ECO:0007669"/>
    <property type="project" value="TreeGrafter"/>
</dbReference>
<dbReference type="RefSeq" id="WP_059430056.1">
    <property type="nucleotide sequence ID" value="NZ_FAUY01000004.1"/>
</dbReference>
<evidence type="ECO:0000313" key="13">
    <source>
        <dbReference type="Proteomes" id="UP000052245"/>
    </source>
</evidence>
<dbReference type="InterPro" id="IPR027256">
    <property type="entry name" value="P-typ_ATPase_IB"/>
</dbReference>
<dbReference type="SFLD" id="SFLDF00027">
    <property type="entry name" value="p-type_atpase"/>
    <property type="match status" value="1"/>
</dbReference>
<dbReference type="PROSITE" id="PS00154">
    <property type="entry name" value="ATPASE_E1_E2"/>
    <property type="match status" value="1"/>
</dbReference>
<dbReference type="Gene3D" id="3.40.50.1000">
    <property type="entry name" value="HAD superfamily/HAD-like"/>
    <property type="match status" value="1"/>
</dbReference>
<dbReference type="InterPro" id="IPR023214">
    <property type="entry name" value="HAD_sf"/>
</dbReference>
<dbReference type="InterPro" id="IPR059000">
    <property type="entry name" value="ATPase_P-type_domA"/>
</dbReference>
<dbReference type="SFLD" id="SFLDG00002">
    <property type="entry name" value="C1.7:_P-type_atpase_like"/>
    <property type="match status" value="1"/>
</dbReference>
<dbReference type="InterPro" id="IPR051014">
    <property type="entry name" value="Cation_Transport_ATPase_IB"/>
</dbReference>
<evidence type="ECO:0000313" key="12">
    <source>
        <dbReference type="EMBL" id="CUU75935.1"/>
    </source>
</evidence>
<reference evidence="12 13" key="1">
    <citation type="submission" date="2015-11" db="EMBL/GenBank/DDBJ databases">
        <authorList>
            <consortium name="Pathogen Informatics"/>
        </authorList>
    </citation>
    <scope>NUCLEOTIDE SEQUENCE [LARGE SCALE GENOMIC DNA]</scope>
    <source>
        <strain evidence="12 13">007A-0283</strain>
    </source>
</reference>
<sequence length="688" mass="74645">MQRISIASKIGNRIRFICDDLNRLSDERGLEADILKFDEITNVRVNKAAKSIIVTHNSSLNALLKRLQSIEIKKLKNKKEEPSKAEIYKSIAILALSALNNNAKFNKLASLYGSINLLKAGSYELFSEGLTSKTLEALAVGVSLARGDYGAANGTNLLLNLGEYIEESTVHKSDDLIKELAKPSIKEAWIEIKKDGKNELVLVNTNDIKKGDIVVVSTGESIAIDGYIVEGSASINQVSMTGEAQPVKKERGDLVMSGTIVEEGRIKIWAELIGDETTTNRIKKYIQSSLNEKSNIGLKATKLANKLVPVTLGLAGLSYLINKNTMSMASVLQADYSCALKLATPVAFKTSISRCGRDGILIKGAKAIEALSAADTFVFDKTGTLTYGNLSVSEIYSFDENISPNELLNLSASAEEHYFHPVAEAIVKAARQRGFHHIHHEEVEFIVAHGVKTTVKGKEVIIGSRHFLEDDEMVDFRAHKDRLDILENSGPALLYIAYDKKLIGVIALKDEIRANAKDCISKLKEYGVKEIIMLSGDIKSKAEEVAKNLGIDRVFANCLPTDKAKIIENLRNSGKKVAFIGDGINDAPSLVKANVGISMSKGADIAKASADISLLKDDICSVAKVKLIANKTMDNINTNFKATVGINSAILLGATLGKLNPIQTAVLHNGTTIALLLNSLNTRNTNAR</sequence>
<dbReference type="AlphaFoldDB" id="A0A9W5AQE6"/>
<dbReference type="Gene3D" id="2.70.150.10">
    <property type="entry name" value="Calcium-transporting ATPase, cytoplasmic transduction domain A"/>
    <property type="match status" value="1"/>
</dbReference>
<comment type="similarity">
    <text evidence="3 10">Belongs to the cation transport ATPase (P-type) (TC 3.A.3) family. Type IB subfamily.</text>
</comment>
<evidence type="ECO:0000256" key="8">
    <source>
        <dbReference type="ARBA" id="ARBA00039097"/>
    </source>
</evidence>
<keyword evidence="12" id="KW-0378">Hydrolase</keyword>
<dbReference type="Pfam" id="PF00122">
    <property type="entry name" value="E1-E2_ATPase"/>
    <property type="match status" value="1"/>
</dbReference>
<keyword evidence="5" id="KW-1278">Translocase</keyword>
<evidence type="ECO:0000256" key="9">
    <source>
        <dbReference type="ARBA" id="ARBA00047308"/>
    </source>
</evidence>
<keyword evidence="10" id="KW-0547">Nucleotide-binding</keyword>
<dbReference type="SUPFAM" id="SSF56784">
    <property type="entry name" value="HAD-like"/>
    <property type="match status" value="1"/>
</dbReference>
<dbReference type="GO" id="GO:0005524">
    <property type="term" value="F:ATP binding"/>
    <property type="evidence" value="ECO:0007669"/>
    <property type="project" value="UniProtKB-UniRule"/>
</dbReference>
<dbReference type="InterPro" id="IPR036412">
    <property type="entry name" value="HAD-like_sf"/>
</dbReference>
<dbReference type="EC" id="7.2.2.12" evidence="8"/>
<dbReference type="GO" id="GO:0016463">
    <property type="term" value="F:P-type zinc transporter activity"/>
    <property type="evidence" value="ECO:0007669"/>
    <property type="project" value="UniProtKB-EC"/>
</dbReference>
<keyword evidence="4" id="KW-0812">Transmembrane</keyword>
<dbReference type="PANTHER" id="PTHR48085">
    <property type="entry name" value="CADMIUM/ZINC-TRANSPORTING ATPASE HMA2-RELATED"/>
    <property type="match status" value="1"/>
</dbReference>
<organism evidence="12 13">
    <name type="scientific">Campylobacter hyointestinalis subsp. hyointestinalis</name>
    <dbReference type="NCBI Taxonomy" id="91352"/>
    <lineage>
        <taxon>Bacteria</taxon>
        <taxon>Pseudomonadati</taxon>
        <taxon>Campylobacterota</taxon>
        <taxon>Epsilonproteobacteria</taxon>
        <taxon>Campylobacterales</taxon>
        <taxon>Campylobacteraceae</taxon>
        <taxon>Campylobacter</taxon>
    </lineage>
</organism>
<dbReference type="InterPro" id="IPR001757">
    <property type="entry name" value="P_typ_ATPase"/>
</dbReference>
<keyword evidence="10" id="KW-1003">Cell membrane</keyword>
<accession>A0A9W5AQE6</accession>
<evidence type="ECO:0000259" key="11">
    <source>
        <dbReference type="Pfam" id="PF00122"/>
    </source>
</evidence>
<evidence type="ECO:0000256" key="1">
    <source>
        <dbReference type="ARBA" id="ARBA00004196"/>
    </source>
</evidence>
<dbReference type="GO" id="GO:0046872">
    <property type="term" value="F:metal ion binding"/>
    <property type="evidence" value="ECO:0007669"/>
    <property type="project" value="UniProtKB-KW"/>
</dbReference>
<dbReference type="SUPFAM" id="SSF81653">
    <property type="entry name" value="Calcium ATPase, transduction domain A"/>
    <property type="match status" value="1"/>
</dbReference>
<dbReference type="NCBIfam" id="TIGR01525">
    <property type="entry name" value="ATPase-IB_hvy"/>
    <property type="match status" value="1"/>
</dbReference>
<dbReference type="InterPro" id="IPR044492">
    <property type="entry name" value="P_typ_ATPase_HD_dom"/>
</dbReference>
<evidence type="ECO:0000256" key="3">
    <source>
        <dbReference type="ARBA" id="ARBA00006024"/>
    </source>
</evidence>
<dbReference type="Pfam" id="PF00702">
    <property type="entry name" value="Hydrolase"/>
    <property type="match status" value="1"/>
</dbReference>
<gene>
    <name evidence="12" type="primary">copA_1</name>
    <name evidence="12" type="ORF">ERS739223_00582</name>
</gene>
<feature type="domain" description="P-type ATPase A" evidence="11">
    <location>
        <begin position="199"/>
        <end position="286"/>
    </location>
</feature>
<proteinExistence type="inferred from homology"/>
<keyword evidence="7" id="KW-0472">Membrane</keyword>
<dbReference type="GO" id="GO:0030313">
    <property type="term" value="C:cell envelope"/>
    <property type="evidence" value="ECO:0007669"/>
    <property type="project" value="UniProtKB-SubCell"/>
</dbReference>
<dbReference type="NCBIfam" id="TIGR01494">
    <property type="entry name" value="ATPase_P-type"/>
    <property type="match status" value="1"/>
</dbReference>
<evidence type="ECO:0000256" key="5">
    <source>
        <dbReference type="ARBA" id="ARBA00022967"/>
    </source>
</evidence>
<comment type="catalytic activity">
    <reaction evidence="9">
        <text>Zn(2+)(in) + ATP + H2O = Zn(2+)(out) + ADP + phosphate + H(+)</text>
        <dbReference type="Rhea" id="RHEA:20621"/>
        <dbReference type="ChEBI" id="CHEBI:15377"/>
        <dbReference type="ChEBI" id="CHEBI:15378"/>
        <dbReference type="ChEBI" id="CHEBI:29105"/>
        <dbReference type="ChEBI" id="CHEBI:30616"/>
        <dbReference type="ChEBI" id="CHEBI:43474"/>
        <dbReference type="ChEBI" id="CHEBI:456216"/>
        <dbReference type="EC" id="7.2.2.12"/>
    </reaction>
</comment>
<dbReference type="PANTHER" id="PTHR48085:SF5">
    <property type="entry name" value="CADMIUM_ZINC-TRANSPORTING ATPASE HMA4-RELATED"/>
    <property type="match status" value="1"/>
</dbReference>
<dbReference type="Gene3D" id="3.40.1110.10">
    <property type="entry name" value="Calcium-transporting ATPase, cytoplasmic domain N"/>
    <property type="match status" value="1"/>
</dbReference>
<dbReference type="InterPro" id="IPR023299">
    <property type="entry name" value="ATPase_P-typ_cyto_dom_N"/>
</dbReference>
<dbReference type="GO" id="GO:0005886">
    <property type="term" value="C:plasma membrane"/>
    <property type="evidence" value="ECO:0007669"/>
    <property type="project" value="UniProtKB-SubCell"/>
</dbReference>
<evidence type="ECO:0000256" key="2">
    <source>
        <dbReference type="ARBA" id="ARBA00004370"/>
    </source>
</evidence>
<dbReference type="PROSITE" id="PS01229">
    <property type="entry name" value="COF_2"/>
    <property type="match status" value="1"/>
</dbReference>
<dbReference type="PRINTS" id="PR00119">
    <property type="entry name" value="CATATPASE"/>
</dbReference>
<protein>
    <recommendedName>
        <fullName evidence="8">P-type Zn(2+) transporter</fullName>
        <ecNumber evidence="8">7.2.2.12</ecNumber>
    </recommendedName>
</protein>
<dbReference type="InterPro" id="IPR008250">
    <property type="entry name" value="ATPase_P-typ_transduc_dom_A_sf"/>
</dbReference>
<keyword evidence="10" id="KW-0479">Metal-binding</keyword>
<comment type="subcellular location">
    <subcellularLocation>
        <location evidence="1">Cell envelope</location>
    </subcellularLocation>
    <subcellularLocation>
        <location evidence="10">Cell membrane</location>
    </subcellularLocation>
    <subcellularLocation>
        <location evidence="2">Membrane</location>
    </subcellularLocation>
</comment>
<dbReference type="Proteomes" id="UP000052245">
    <property type="component" value="Unassembled WGS sequence"/>
</dbReference>
<comment type="caution">
    <text evidence="12">The sequence shown here is derived from an EMBL/GenBank/DDBJ whole genome shotgun (WGS) entry which is preliminary data.</text>
</comment>
<keyword evidence="10" id="KW-0067">ATP-binding</keyword>
<dbReference type="EMBL" id="FAVC01000001">
    <property type="protein sequence ID" value="CUU75935.1"/>
    <property type="molecule type" value="Genomic_DNA"/>
</dbReference>
<evidence type="ECO:0000256" key="7">
    <source>
        <dbReference type="ARBA" id="ARBA00023136"/>
    </source>
</evidence>
<dbReference type="SFLD" id="SFLDS00003">
    <property type="entry name" value="Haloacid_Dehalogenase"/>
    <property type="match status" value="1"/>
</dbReference>
<name>A0A9W5AQE6_CAMHY</name>
<dbReference type="InterPro" id="IPR018303">
    <property type="entry name" value="ATPase_P-typ_P_site"/>
</dbReference>
<evidence type="ECO:0000256" key="6">
    <source>
        <dbReference type="ARBA" id="ARBA00022989"/>
    </source>
</evidence>
<evidence type="ECO:0000256" key="4">
    <source>
        <dbReference type="ARBA" id="ARBA00022692"/>
    </source>
</evidence>
<dbReference type="GO" id="GO:0016887">
    <property type="term" value="F:ATP hydrolysis activity"/>
    <property type="evidence" value="ECO:0007669"/>
    <property type="project" value="InterPro"/>
</dbReference>
<evidence type="ECO:0000256" key="10">
    <source>
        <dbReference type="RuleBase" id="RU362081"/>
    </source>
</evidence>
<keyword evidence="6" id="KW-1133">Transmembrane helix</keyword>